<dbReference type="AlphaFoldDB" id="A0A4C1TZM8"/>
<sequence length="190" mass="21292">MIVERSRALPSYLKRAPTKLTVPDAVTTLVPTSLDTPKTYWDSVVVLRTEHRDSEQTVGVQLISNSTKNCYTGTTRTYYLKGEAEERPTELSLIDCALGKHNQRRKAVFLGNRTATAPARKAHPTTFIYNIFVVSDFNHVSAERGGRNHQFGSLRPTADETQARSKEKTAGIDQQKECGFPMITPDRTHL</sequence>
<feature type="region of interest" description="Disordered" evidence="1">
    <location>
        <begin position="144"/>
        <end position="173"/>
    </location>
</feature>
<dbReference type="Proteomes" id="UP000299102">
    <property type="component" value="Unassembled WGS sequence"/>
</dbReference>
<gene>
    <name evidence="2" type="ORF">EVAR_83378_1</name>
</gene>
<reference evidence="2 3" key="1">
    <citation type="journal article" date="2019" name="Commun. Biol.">
        <title>The bagworm genome reveals a unique fibroin gene that provides high tensile strength.</title>
        <authorList>
            <person name="Kono N."/>
            <person name="Nakamura H."/>
            <person name="Ohtoshi R."/>
            <person name="Tomita M."/>
            <person name="Numata K."/>
            <person name="Arakawa K."/>
        </authorList>
    </citation>
    <scope>NUCLEOTIDE SEQUENCE [LARGE SCALE GENOMIC DNA]</scope>
</reference>
<feature type="compositionally biased region" description="Basic and acidic residues" evidence="1">
    <location>
        <begin position="157"/>
        <end position="173"/>
    </location>
</feature>
<evidence type="ECO:0000313" key="3">
    <source>
        <dbReference type="Proteomes" id="UP000299102"/>
    </source>
</evidence>
<organism evidence="2 3">
    <name type="scientific">Eumeta variegata</name>
    <name type="common">Bagworm moth</name>
    <name type="synonym">Eumeta japonica</name>
    <dbReference type="NCBI Taxonomy" id="151549"/>
    <lineage>
        <taxon>Eukaryota</taxon>
        <taxon>Metazoa</taxon>
        <taxon>Ecdysozoa</taxon>
        <taxon>Arthropoda</taxon>
        <taxon>Hexapoda</taxon>
        <taxon>Insecta</taxon>
        <taxon>Pterygota</taxon>
        <taxon>Neoptera</taxon>
        <taxon>Endopterygota</taxon>
        <taxon>Lepidoptera</taxon>
        <taxon>Glossata</taxon>
        <taxon>Ditrysia</taxon>
        <taxon>Tineoidea</taxon>
        <taxon>Psychidae</taxon>
        <taxon>Oiketicinae</taxon>
        <taxon>Eumeta</taxon>
    </lineage>
</organism>
<proteinExistence type="predicted"/>
<accession>A0A4C1TZM8</accession>
<keyword evidence="3" id="KW-1185">Reference proteome</keyword>
<evidence type="ECO:0000256" key="1">
    <source>
        <dbReference type="SAM" id="MobiDB-lite"/>
    </source>
</evidence>
<comment type="caution">
    <text evidence="2">The sequence shown here is derived from an EMBL/GenBank/DDBJ whole genome shotgun (WGS) entry which is preliminary data.</text>
</comment>
<protein>
    <submittedName>
        <fullName evidence="2">Uncharacterized protein</fullName>
    </submittedName>
</protein>
<dbReference type="EMBL" id="BGZK01000104">
    <property type="protein sequence ID" value="GBP19066.1"/>
    <property type="molecule type" value="Genomic_DNA"/>
</dbReference>
<name>A0A4C1TZM8_EUMVA</name>
<evidence type="ECO:0000313" key="2">
    <source>
        <dbReference type="EMBL" id="GBP19066.1"/>
    </source>
</evidence>